<feature type="region of interest" description="Disordered" evidence="1">
    <location>
        <begin position="429"/>
        <end position="456"/>
    </location>
</feature>
<proteinExistence type="predicted"/>
<organism evidence="3 4">
    <name type="scientific">Lecanosticta acicola</name>
    <dbReference type="NCBI Taxonomy" id="111012"/>
    <lineage>
        <taxon>Eukaryota</taxon>
        <taxon>Fungi</taxon>
        <taxon>Dikarya</taxon>
        <taxon>Ascomycota</taxon>
        <taxon>Pezizomycotina</taxon>
        <taxon>Dothideomycetes</taxon>
        <taxon>Dothideomycetidae</taxon>
        <taxon>Mycosphaerellales</taxon>
        <taxon>Mycosphaerellaceae</taxon>
        <taxon>Lecanosticta</taxon>
    </lineage>
</organism>
<dbReference type="PROSITE" id="PS50172">
    <property type="entry name" value="BRCT"/>
    <property type="match status" value="1"/>
</dbReference>
<dbReference type="EMBL" id="CAVMBE010000032">
    <property type="protein sequence ID" value="CAK4029067.1"/>
    <property type="molecule type" value="Genomic_DNA"/>
</dbReference>
<feature type="region of interest" description="Disordered" evidence="1">
    <location>
        <begin position="1"/>
        <end position="314"/>
    </location>
</feature>
<keyword evidence="4" id="KW-1185">Reference proteome</keyword>
<feature type="region of interest" description="Disordered" evidence="1">
    <location>
        <begin position="999"/>
        <end position="1094"/>
    </location>
</feature>
<dbReference type="GO" id="GO:0000278">
    <property type="term" value="P:mitotic cell cycle"/>
    <property type="evidence" value="ECO:0007669"/>
    <property type="project" value="TreeGrafter"/>
</dbReference>
<feature type="compositionally biased region" description="Polar residues" evidence="1">
    <location>
        <begin position="653"/>
        <end position="676"/>
    </location>
</feature>
<feature type="compositionally biased region" description="Basic and acidic residues" evidence="1">
    <location>
        <begin position="247"/>
        <end position="259"/>
    </location>
</feature>
<feature type="region of interest" description="Disordered" evidence="1">
    <location>
        <begin position="471"/>
        <end position="596"/>
    </location>
</feature>
<gene>
    <name evidence="3" type="ORF">LECACI_7A005217</name>
</gene>
<dbReference type="InterPro" id="IPR036420">
    <property type="entry name" value="BRCT_dom_sf"/>
</dbReference>
<feature type="compositionally biased region" description="Acidic residues" evidence="1">
    <location>
        <begin position="50"/>
        <end position="60"/>
    </location>
</feature>
<evidence type="ECO:0000313" key="3">
    <source>
        <dbReference type="EMBL" id="CAK4029067.1"/>
    </source>
</evidence>
<evidence type="ECO:0000313" key="4">
    <source>
        <dbReference type="Proteomes" id="UP001296104"/>
    </source>
</evidence>
<dbReference type="PANTHER" id="PTHR14625">
    <property type="entry name" value="MICROCEPHALIN"/>
    <property type="match status" value="1"/>
</dbReference>
<protein>
    <recommendedName>
        <fullName evidence="2">BRCT domain-containing protein</fullName>
    </recommendedName>
</protein>
<evidence type="ECO:0000256" key="1">
    <source>
        <dbReference type="SAM" id="MobiDB-lite"/>
    </source>
</evidence>
<dbReference type="SUPFAM" id="SSF52113">
    <property type="entry name" value="BRCT domain"/>
    <property type="match status" value="1"/>
</dbReference>
<comment type="caution">
    <text evidence="3">The sequence shown here is derived from an EMBL/GenBank/DDBJ whole genome shotgun (WGS) entry which is preliminary data.</text>
</comment>
<feature type="region of interest" description="Disordered" evidence="1">
    <location>
        <begin position="633"/>
        <end position="857"/>
    </location>
</feature>
<sequence length="1123" mass="121649">MVSTRRGACTSGPDDREAIKEKPVRKAAAKPQTAPAKPKPTRAKKIEPDPAADEIDELQEEAPAPTARSTRRAGTTTTTKTTQAAPKAAAPKTTNTATTRTTKAKTVAETPKTAAQKAREGKAAVAPAPRATRATRATEDKAPPLSPKKVTQVSVKSSRTNHAASGTAETKKGPQKTVNPRGRPRAKRNVSDENAGIPDLKPTEDDDDNIRVTQPRKRSRRPTPAASKHRSPASGGPSALEEAILPDVHDVPEKREETTPTKASDSEPEDESREASGDELMGAKTPMKRNSPEKSACHASTLKSAKAMDQDVPMKTPVRRFAILGTQRGTPQTQKPYCKPTIPMSEVRPMTVSRAREQAMVFPKLQPFTIVKSGKNAVDSLAGNVVPDSGMHEEPAPVESSPAHESDIVANEDASLEDIDPEETIVIEEVEKSESPSEADNSVETAPKTPKPETVVWENVTIPFDFEATPLRLPETIPSGTPAIESGPRESMDASVHLSEFIDVNSLSEEPKEDDAEEDSHASQHEGAAPYPSRDSHSPETTLPVEGVFEEAEEPEDDGTKADSHSSQLQKAVPCPAQDSHPSETTLSAEDIVEEVGTPRYARPTIASRRKSLPAPVDRVALNGEYRRKTEGMSLIASQGMQTPEKKRLFLSTPVSKQASTPSTSGPSPQCKTPATSAPEVKDHHAEISEIMTPSAAPPATKERFPGLPSRGTYEDHSVPSDVEMEEEYETIQPVEERFPGLPSRETYEELPITLDESIPTKEEQGPSTPQQPAEDRFPGLPSRQTYEELSNVVDGDAHAESKELPATPLQTERYPGLPSKRTYEEHANTAMPQTRFRTPPQLSAAKRPATAQKPASLRKVALKASTPLKSQTPLKPVMTPGMEPMTPHPAAPLRGVVALVEVFTSDGGNATPAFTVLLQRLGARTTKNFSERVTHVVFKEGSPTTLQRLRLHNKQVAETGMGTEIFCVNSRWVNDCESEGQRMDEHDEEYAVDIEEVPRAGKRRRKSMEPSTLLNVGGNVVRDHRRGSLGRPSLLGRTPLKLDSPPPEAQISTPVADEHDKENLGGGGDGDGEDSPATPAYLAAPDSLIQQTAPMNRVKKLDWKGGDVKKNRRLTYWDGGAF</sequence>
<feature type="compositionally biased region" description="Basic residues" evidence="1">
    <location>
        <begin position="214"/>
        <end position="231"/>
    </location>
</feature>
<feature type="domain" description="BRCT" evidence="2">
    <location>
        <begin position="889"/>
        <end position="991"/>
    </location>
</feature>
<evidence type="ECO:0000259" key="2">
    <source>
        <dbReference type="PROSITE" id="PS50172"/>
    </source>
</evidence>
<dbReference type="InterPro" id="IPR001357">
    <property type="entry name" value="BRCT_dom"/>
</dbReference>
<dbReference type="Gene3D" id="3.40.50.10190">
    <property type="entry name" value="BRCT domain"/>
    <property type="match status" value="1"/>
</dbReference>
<dbReference type="PANTHER" id="PTHR14625:SF3">
    <property type="entry name" value="MICROCEPHALIN"/>
    <property type="match status" value="1"/>
</dbReference>
<dbReference type="Proteomes" id="UP001296104">
    <property type="component" value="Unassembled WGS sequence"/>
</dbReference>
<reference evidence="3" key="1">
    <citation type="submission" date="2023-11" db="EMBL/GenBank/DDBJ databases">
        <authorList>
            <person name="Alioto T."/>
            <person name="Alioto T."/>
            <person name="Gomez Garrido J."/>
        </authorList>
    </citation>
    <scope>NUCLEOTIDE SEQUENCE</scope>
</reference>
<feature type="compositionally biased region" description="Low complexity" evidence="1">
    <location>
        <begin position="123"/>
        <end position="135"/>
    </location>
</feature>
<accession>A0AAI8Z058</accession>
<dbReference type="CDD" id="cd17716">
    <property type="entry name" value="BRCT_microcephalin_rpt1"/>
    <property type="match status" value="1"/>
</dbReference>
<dbReference type="InterPro" id="IPR022047">
    <property type="entry name" value="Microcephalin-like"/>
</dbReference>
<name>A0AAI8Z058_9PEZI</name>
<feature type="region of interest" description="Disordered" evidence="1">
    <location>
        <begin position="324"/>
        <end position="343"/>
    </location>
</feature>
<feature type="compositionally biased region" description="Basic and acidic residues" evidence="1">
    <location>
        <begin position="13"/>
        <end position="24"/>
    </location>
</feature>
<feature type="compositionally biased region" description="Polar residues" evidence="1">
    <location>
        <begin position="149"/>
        <end position="168"/>
    </location>
</feature>
<feature type="compositionally biased region" description="Acidic residues" evidence="1">
    <location>
        <begin position="548"/>
        <end position="557"/>
    </location>
</feature>
<feature type="compositionally biased region" description="Low complexity" evidence="1">
    <location>
        <begin position="62"/>
        <end position="110"/>
    </location>
</feature>
<dbReference type="AlphaFoldDB" id="A0AAI8Z058"/>